<evidence type="ECO:0000313" key="3">
    <source>
        <dbReference type="Proteomes" id="UP000023152"/>
    </source>
</evidence>
<accession>X6NNA3</accession>
<protein>
    <submittedName>
        <fullName evidence="2">Uncharacterized protein</fullName>
    </submittedName>
</protein>
<dbReference type="EMBL" id="ASPP01007399">
    <property type="protein sequence ID" value="ETO27199.1"/>
    <property type="molecule type" value="Genomic_DNA"/>
</dbReference>
<keyword evidence="1" id="KW-0472">Membrane</keyword>
<keyword evidence="1" id="KW-1133">Transmembrane helix</keyword>
<name>X6NNA3_RETFI</name>
<feature type="transmembrane region" description="Helical" evidence="1">
    <location>
        <begin position="250"/>
        <end position="270"/>
    </location>
</feature>
<proteinExistence type="predicted"/>
<comment type="caution">
    <text evidence="2">The sequence shown here is derived from an EMBL/GenBank/DDBJ whole genome shotgun (WGS) entry which is preliminary data.</text>
</comment>
<organism evidence="2 3">
    <name type="scientific">Reticulomyxa filosa</name>
    <dbReference type="NCBI Taxonomy" id="46433"/>
    <lineage>
        <taxon>Eukaryota</taxon>
        <taxon>Sar</taxon>
        <taxon>Rhizaria</taxon>
        <taxon>Retaria</taxon>
        <taxon>Foraminifera</taxon>
        <taxon>Monothalamids</taxon>
        <taxon>Reticulomyxidae</taxon>
        <taxon>Reticulomyxa</taxon>
    </lineage>
</organism>
<feature type="transmembrane region" description="Helical" evidence="1">
    <location>
        <begin position="282"/>
        <end position="301"/>
    </location>
</feature>
<evidence type="ECO:0000256" key="1">
    <source>
        <dbReference type="SAM" id="Phobius"/>
    </source>
</evidence>
<dbReference type="Proteomes" id="UP000023152">
    <property type="component" value="Unassembled WGS sequence"/>
</dbReference>
<feature type="transmembrane region" description="Helical" evidence="1">
    <location>
        <begin position="152"/>
        <end position="175"/>
    </location>
</feature>
<keyword evidence="1" id="KW-0812">Transmembrane</keyword>
<feature type="transmembrane region" description="Helical" evidence="1">
    <location>
        <begin position="97"/>
        <end position="121"/>
    </location>
</feature>
<keyword evidence="3" id="KW-1185">Reference proteome</keyword>
<dbReference type="AlphaFoldDB" id="X6NNA3"/>
<reference evidence="2 3" key="1">
    <citation type="journal article" date="2013" name="Curr. Biol.">
        <title>The Genome of the Foraminiferan Reticulomyxa filosa.</title>
        <authorList>
            <person name="Glockner G."/>
            <person name="Hulsmann N."/>
            <person name="Schleicher M."/>
            <person name="Noegel A.A."/>
            <person name="Eichinger L."/>
            <person name="Gallinger C."/>
            <person name="Pawlowski J."/>
            <person name="Sierra R."/>
            <person name="Euteneuer U."/>
            <person name="Pillet L."/>
            <person name="Moustafa A."/>
            <person name="Platzer M."/>
            <person name="Groth M."/>
            <person name="Szafranski K."/>
            <person name="Schliwa M."/>
        </authorList>
    </citation>
    <scope>NUCLEOTIDE SEQUENCE [LARGE SCALE GENOMIC DNA]</scope>
</reference>
<sequence length="359" mass="40254">MDNDLIPTSEAIDKFCFRIEALFWFNTQFVGKEKAGCVLNGLKSAIVDLFLGIYDDCIRAECTDIEKQAKFEREYLLFLLRTYISFRGTIFDYPRNVYRVTVIGIVIQGVSTIALCIWGFLYGYKFMKQKQITTETTTTTSQSPGRHSNTRVVAVLGVFALYMFVLSMTLLVLFVRKLCQLVEMESDVPTKAPGQVMASTPSNSLNRSGPAPSIMTFSPFLPNAGTNTNKKIKITLTKEHQRFIKTMTNYSLLNITSSAMVSVVFIIVAIRFQISFGRLPTILDAAVFCCVVISVCIYLQFPFSEAIYSRLCHGCHACCFKFVKGRIKSRLRRKSLGDTLAMTEIVTLPAIESHPGGLV</sequence>
<gene>
    <name evidence="2" type="ORF">RFI_09931</name>
</gene>
<evidence type="ECO:0000313" key="2">
    <source>
        <dbReference type="EMBL" id="ETO27199.1"/>
    </source>
</evidence>